<keyword evidence="5" id="KW-0653">Protein transport</keyword>
<dbReference type="GO" id="GO:1904680">
    <property type="term" value="F:peptide transmembrane transporter activity"/>
    <property type="evidence" value="ECO:0007669"/>
    <property type="project" value="TreeGrafter"/>
</dbReference>
<dbReference type="SUPFAM" id="SSF53850">
    <property type="entry name" value="Periplasmic binding protein-like II"/>
    <property type="match status" value="1"/>
</dbReference>
<dbReference type="STRING" id="1423792.FD09_GL001138"/>
<dbReference type="Gene3D" id="3.90.76.10">
    <property type="entry name" value="Dipeptide-binding Protein, Domain 1"/>
    <property type="match status" value="1"/>
</dbReference>
<protein>
    <submittedName>
        <fullName evidence="7">Oligopeptide ABC superfamily ATP binding cassette transporter, substrate-binding lipoprotein</fullName>
    </submittedName>
</protein>
<evidence type="ECO:0000313" key="7">
    <source>
        <dbReference type="EMBL" id="KRL08885.1"/>
    </source>
</evidence>
<evidence type="ECO:0000256" key="1">
    <source>
        <dbReference type="ARBA" id="ARBA00004196"/>
    </source>
</evidence>
<comment type="subcellular location">
    <subcellularLocation>
        <location evidence="1">Cell envelope</location>
    </subcellularLocation>
</comment>
<evidence type="ECO:0000256" key="2">
    <source>
        <dbReference type="ARBA" id="ARBA00005695"/>
    </source>
</evidence>
<comment type="similarity">
    <text evidence="2">Belongs to the bacterial solute-binding protein 5 family.</text>
</comment>
<evidence type="ECO:0000259" key="6">
    <source>
        <dbReference type="Pfam" id="PF00496"/>
    </source>
</evidence>
<evidence type="ECO:0000256" key="3">
    <source>
        <dbReference type="ARBA" id="ARBA00022448"/>
    </source>
</evidence>
<dbReference type="InterPro" id="IPR000914">
    <property type="entry name" value="SBP_5_dom"/>
</dbReference>
<dbReference type="GO" id="GO:0030288">
    <property type="term" value="C:outer membrane-bounded periplasmic space"/>
    <property type="evidence" value="ECO:0007669"/>
    <property type="project" value="UniProtKB-ARBA"/>
</dbReference>
<dbReference type="FunFam" id="3.10.105.10:FF:000001">
    <property type="entry name" value="Oligopeptide ABC transporter, oligopeptide-binding protein"/>
    <property type="match status" value="1"/>
</dbReference>
<reference evidence="7 8" key="1">
    <citation type="journal article" date="2015" name="Genome Announc.">
        <title>Expanding the biotechnology potential of lactobacilli through comparative genomics of 213 strains and associated genera.</title>
        <authorList>
            <person name="Sun Z."/>
            <person name="Harris H.M."/>
            <person name="McCann A."/>
            <person name="Guo C."/>
            <person name="Argimon S."/>
            <person name="Zhang W."/>
            <person name="Yang X."/>
            <person name="Jeffery I.B."/>
            <person name="Cooney J.C."/>
            <person name="Kagawa T.F."/>
            <person name="Liu W."/>
            <person name="Song Y."/>
            <person name="Salvetti E."/>
            <person name="Wrobel A."/>
            <person name="Rasinkangas P."/>
            <person name="Parkhill J."/>
            <person name="Rea M.C."/>
            <person name="O'Sullivan O."/>
            <person name="Ritari J."/>
            <person name="Douillard F.P."/>
            <person name="Paul Ross R."/>
            <person name="Yang R."/>
            <person name="Briner A.E."/>
            <person name="Felis G.E."/>
            <person name="de Vos W.M."/>
            <person name="Barrangou R."/>
            <person name="Klaenhammer T.R."/>
            <person name="Caufield P.W."/>
            <person name="Cui Y."/>
            <person name="Zhang H."/>
            <person name="O'Toole P.W."/>
        </authorList>
    </citation>
    <scope>NUCLEOTIDE SEQUENCE [LARGE SCALE GENOMIC DNA]</scope>
    <source>
        <strain evidence="7 8">DSM 12744</strain>
    </source>
</reference>
<dbReference type="GO" id="GO:0015833">
    <property type="term" value="P:peptide transport"/>
    <property type="evidence" value="ECO:0007669"/>
    <property type="project" value="UniProtKB-KW"/>
</dbReference>
<dbReference type="PATRIC" id="fig|1423792.3.peg.1158"/>
<evidence type="ECO:0000256" key="5">
    <source>
        <dbReference type="ARBA" id="ARBA00022856"/>
    </source>
</evidence>
<dbReference type="PIRSF" id="PIRSF002741">
    <property type="entry name" value="MppA"/>
    <property type="match status" value="1"/>
</dbReference>
<keyword evidence="5" id="KW-0571">Peptide transport</keyword>
<dbReference type="AlphaFoldDB" id="A0A0R1MV41"/>
<comment type="caution">
    <text evidence="7">The sequence shown here is derived from an EMBL/GenBank/DDBJ whole genome shotgun (WGS) entry which is preliminary data.</text>
</comment>
<name>A0A0R1MV41_9LACO</name>
<dbReference type="GO" id="GO:0043190">
    <property type="term" value="C:ATP-binding cassette (ABC) transporter complex"/>
    <property type="evidence" value="ECO:0007669"/>
    <property type="project" value="InterPro"/>
</dbReference>
<keyword evidence="8" id="KW-1185">Reference proteome</keyword>
<keyword evidence="4" id="KW-0732">Signal</keyword>
<evidence type="ECO:0000256" key="4">
    <source>
        <dbReference type="ARBA" id="ARBA00022729"/>
    </source>
</evidence>
<dbReference type="CDD" id="cd08504">
    <property type="entry name" value="PBP2_OppA"/>
    <property type="match status" value="1"/>
</dbReference>
<gene>
    <name evidence="7" type="ORF">FD09_GL001138</name>
</gene>
<keyword evidence="3" id="KW-0813">Transport</keyword>
<keyword evidence="7" id="KW-0449">Lipoprotein</keyword>
<evidence type="ECO:0000313" key="8">
    <source>
        <dbReference type="Proteomes" id="UP000051330"/>
    </source>
</evidence>
<dbReference type="Gene3D" id="3.40.190.10">
    <property type="entry name" value="Periplasmic binding protein-like II"/>
    <property type="match status" value="1"/>
</dbReference>
<dbReference type="EMBL" id="AZEC01000018">
    <property type="protein sequence ID" value="KRL08885.1"/>
    <property type="molecule type" value="Genomic_DNA"/>
</dbReference>
<dbReference type="InterPro" id="IPR039424">
    <property type="entry name" value="SBP_5"/>
</dbReference>
<dbReference type="PANTHER" id="PTHR30290:SF10">
    <property type="entry name" value="PERIPLASMIC OLIGOPEPTIDE-BINDING PROTEIN-RELATED"/>
    <property type="match status" value="1"/>
</dbReference>
<dbReference type="Proteomes" id="UP000051330">
    <property type="component" value="Unassembled WGS sequence"/>
</dbReference>
<dbReference type="Gene3D" id="3.10.105.10">
    <property type="entry name" value="Dipeptide-binding Protein, Domain 3"/>
    <property type="match status" value="1"/>
</dbReference>
<dbReference type="Pfam" id="PF00496">
    <property type="entry name" value="SBP_bac_5"/>
    <property type="match status" value="1"/>
</dbReference>
<sequence length="559" mass="61303">MTLIIEEVIIMKKTYGVKIAAAATVAVALLSACSGNKSSSTGSTGAKTTWSRMEGDIISTMDPSLITDAISGQAATDTMAGLYRYDGSDLQPDLATAVVKPTNSGKTYTFKIRNAKWSNGDAITANDFVFGWRRTVDPATKSQYAYLYSGIENADAIMAGKKKASTLGIKAVNKSTVEVTLEHAIPYFETMLVNPAFFPQSEKAVDQYGSKYGTQSKYLVFSGPYKLVGWNGTNNSWKETKNDSYWDKKNVHIDQINVTAIKDPSTAYNLFKSGKLDDASLTGDQAAQAKSDPSYQGVKQASTFYLEMNEKKIPAFKNTKIRQAISMTINREEYIKKVLQDGSIVAPNLTPSGLATDPATKKDFSAEAAKTGSQYTKYNPKEATKLWTEGLKEAGLKDLNIELLTDDGENSKKTGEYLQNTFEKNLPGLKVSISTVPFKTRLARSTAGQFDMVMGGWSADFPDPITFLDLFTSNNSYNRGKWSNAEYDKLIDESKTTYANNAEKRWDVLLQAQELLTKEQGVIPIYQRVQAHLVKQGKISGLKTTPGGAYDFVGATVKK</sequence>
<dbReference type="InterPro" id="IPR030678">
    <property type="entry name" value="Peptide/Ni-bd"/>
</dbReference>
<feature type="domain" description="Solute-binding protein family 5" evidence="6">
    <location>
        <begin position="90"/>
        <end position="477"/>
    </location>
</feature>
<dbReference type="PANTHER" id="PTHR30290">
    <property type="entry name" value="PERIPLASMIC BINDING COMPONENT OF ABC TRANSPORTER"/>
    <property type="match status" value="1"/>
</dbReference>
<proteinExistence type="inferred from homology"/>
<accession>A0A0R1MV41</accession>
<organism evidence="7 8">
    <name type="scientific">Schleiferilactobacillus perolens DSM 12744</name>
    <dbReference type="NCBI Taxonomy" id="1423792"/>
    <lineage>
        <taxon>Bacteria</taxon>
        <taxon>Bacillati</taxon>
        <taxon>Bacillota</taxon>
        <taxon>Bacilli</taxon>
        <taxon>Lactobacillales</taxon>
        <taxon>Lactobacillaceae</taxon>
        <taxon>Schleiferilactobacillus</taxon>
    </lineage>
</organism>
<dbReference type="FunFam" id="3.90.76.10:FF:000001">
    <property type="entry name" value="Oligopeptide ABC transporter substrate-binding protein"/>
    <property type="match status" value="1"/>
</dbReference>